<keyword evidence="1" id="KW-1185">Reference proteome</keyword>
<protein>
    <submittedName>
        <fullName evidence="2">Uncharacterized protein LOC128200085</fullName>
    </submittedName>
</protein>
<proteinExistence type="predicted"/>
<accession>A0ABM3MAP7</accession>
<dbReference type="GeneID" id="128200085"/>
<dbReference type="RefSeq" id="XP_052748194.1">
    <property type="nucleotide sequence ID" value="XM_052892234.1"/>
</dbReference>
<dbReference type="Proteomes" id="UP001652740">
    <property type="component" value="Unplaced"/>
</dbReference>
<organism evidence="1 2">
    <name type="scientific">Galleria mellonella</name>
    <name type="common">Greater wax moth</name>
    <dbReference type="NCBI Taxonomy" id="7137"/>
    <lineage>
        <taxon>Eukaryota</taxon>
        <taxon>Metazoa</taxon>
        <taxon>Ecdysozoa</taxon>
        <taxon>Arthropoda</taxon>
        <taxon>Hexapoda</taxon>
        <taxon>Insecta</taxon>
        <taxon>Pterygota</taxon>
        <taxon>Neoptera</taxon>
        <taxon>Endopterygota</taxon>
        <taxon>Lepidoptera</taxon>
        <taxon>Glossata</taxon>
        <taxon>Ditrysia</taxon>
        <taxon>Pyraloidea</taxon>
        <taxon>Pyralidae</taxon>
        <taxon>Galleriinae</taxon>
        <taxon>Galleria</taxon>
    </lineage>
</organism>
<evidence type="ECO:0000313" key="2">
    <source>
        <dbReference type="RefSeq" id="XP_052748194.1"/>
    </source>
</evidence>
<evidence type="ECO:0000313" key="1">
    <source>
        <dbReference type="Proteomes" id="UP001652740"/>
    </source>
</evidence>
<gene>
    <name evidence="2" type="primary">LOC128200085</name>
</gene>
<sequence length="285" mass="33858">MNVYFYFLFNSVIILSKSNDHSVLNSRGIDQEIGDKQVLVTSTNCEKQENPFIEMTTGVSGVDKNTYSHLNENLELIPYLQRTQNNDLIIKNMDEFVLFRRKTHFKVPAFNESNNTIRNRDSIYEFHNDYFKKERRNYDYILEENETIDLLNDPQIQKILRKQKELIKKIEEQMKNEASVKNILRTDFEDLLQELENKPKQEKVDTNTCNNGTLDKDSYSNQMNITRRVKVTKEKLSTVMTLIDETKAREALKRDQYVRRILKMAKNKQREYLKAAKIFYNKNLA</sequence>
<name>A0ABM3MAP7_GALME</name>
<reference evidence="2" key="1">
    <citation type="submission" date="2025-08" db="UniProtKB">
        <authorList>
            <consortium name="RefSeq"/>
        </authorList>
    </citation>
    <scope>IDENTIFICATION</scope>
    <source>
        <tissue evidence="2">Whole larvae</tissue>
    </source>
</reference>